<dbReference type="InterPro" id="IPR002130">
    <property type="entry name" value="Cyclophilin-type_PPIase_dom"/>
</dbReference>
<evidence type="ECO:0000313" key="14">
    <source>
        <dbReference type="Proteomes" id="UP000001640"/>
    </source>
</evidence>
<organism evidence="13 14">
    <name type="scientific">Naumovozyma castellii</name>
    <name type="common">Yeast</name>
    <name type="synonym">Saccharomyces castellii</name>
    <dbReference type="NCBI Taxonomy" id="27288"/>
    <lineage>
        <taxon>Eukaryota</taxon>
        <taxon>Fungi</taxon>
        <taxon>Dikarya</taxon>
        <taxon>Ascomycota</taxon>
        <taxon>Saccharomycotina</taxon>
        <taxon>Saccharomycetes</taxon>
        <taxon>Saccharomycetales</taxon>
        <taxon>Saccharomycetaceae</taxon>
        <taxon>Naumovozyma</taxon>
    </lineage>
</organism>
<keyword evidence="14" id="KW-1185">Reference proteome</keyword>
<evidence type="ECO:0000256" key="9">
    <source>
        <dbReference type="SAM" id="MobiDB-lite"/>
    </source>
</evidence>
<proteinExistence type="inferred from homology"/>
<evidence type="ECO:0000259" key="12">
    <source>
        <dbReference type="PROSITE" id="PS51767"/>
    </source>
</evidence>
<feature type="chain" id="PRO_5003410728" description="Peptidase A1 domain-containing protein" evidence="10">
    <location>
        <begin position="22"/>
        <end position="586"/>
    </location>
</feature>
<evidence type="ECO:0000256" key="3">
    <source>
        <dbReference type="ARBA" id="ARBA00022729"/>
    </source>
</evidence>
<dbReference type="InParanoid" id="G0VBW3"/>
<evidence type="ECO:0000313" key="13">
    <source>
        <dbReference type="EMBL" id="CCC68440.1"/>
    </source>
</evidence>
<dbReference type="PROSITE" id="PS50072">
    <property type="entry name" value="CSA_PPIASE_2"/>
    <property type="match status" value="1"/>
</dbReference>
<evidence type="ECO:0000256" key="1">
    <source>
        <dbReference type="ARBA" id="ARBA00007447"/>
    </source>
</evidence>
<dbReference type="InterPro" id="IPR033876">
    <property type="entry name" value="SAP-like"/>
</dbReference>
<dbReference type="InterPro" id="IPR033121">
    <property type="entry name" value="PEPTIDASE_A1"/>
</dbReference>
<dbReference type="MEROPS" id="A01.031"/>
<dbReference type="GO" id="GO:0006508">
    <property type="term" value="P:proteolysis"/>
    <property type="evidence" value="ECO:0007669"/>
    <property type="project" value="UniProtKB-KW"/>
</dbReference>
<dbReference type="InterPro" id="IPR021109">
    <property type="entry name" value="Peptidase_aspartic_dom_sf"/>
</dbReference>
<dbReference type="HOGENOM" id="CLU_013253_9_1_1"/>
<dbReference type="PANTHER" id="PTHR47966">
    <property type="entry name" value="BETA-SITE APP-CLEAVING ENZYME, ISOFORM A-RELATED"/>
    <property type="match status" value="1"/>
</dbReference>
<dbReference type="GO" id="GO:0009277">
    <property type="term" value="C:fungal-type cell wall"/>
    <property type="evidence" value="ECO:0007669"/>
    <property type="project" value="EnsemblFungi"/>
</dbReference>
<dbReference type="PANTHER" id="PTHR47966:SF65">
    <property type="entry name" value="ASPARTIC-TYPE ENDOPEPTIDASE"/>
    <property type="match status" value="1"/>
</dbReference>
<feature type="region of interest" description="Disordered" evidence="9">
    <location>
        <begin position="533"/>
        <end position="561"/>
    </location>
</feature>
<feature type="domain" description="Peptidase A1" evidence="12">
    <location>
        <begin position="81"/>
        <end position="482"/>
    </location>
</feature>
<dbReference type="Proteomes" id="UP000001640">
    <property type="component" value="Chromosome 2"/>
</dbReference>
<protein>
    <recommendedName>
        <fullName evidence="15">Peptidase A1 domain-containing protein</fullName>
    </recommendedName>
</protein>
<feature type="disulfide bond" evidence="7">
    <location>
        <begin position="412"/>
        <end position="446"/>
    </location>
</feature>
<sequence>MRLSTIKYIFSSSLLFTNILASTIPEHETTDQSSKYVILPFNKLVGDSYEDATPDKKPHFALVKRDGSYENVAIKNEQSFYSVELLIGTPSQKITVLVDTGSSDLWIMGSDNPYCASTSNGKNVMRKDDSNLPDGILFTEITVTNLSDLTGFFSDFSFIPMSETDIPTGVTSTNTVGGPVFPTQTNNIALSERTIDCSQYGTFDKNQSSTFQTNFTSFLTSYGDSTFASGTWAHDVLNLGGLNITGLSFAVANMSNSTVGVLGIGLPGLETTYSGSTSKLYQYNNFPMLLKQSGAIDSTSYSLFLDDLDAKQGSVLFGAVDHTKYVGNLYTVPMVNILASKGYPNPIQFDVTLAGIGIQNDSKNYTVTTNKFPALLDSGTTISYFPQEVVQTIARQLGARYSSALGFYAMSCNGVSSSTNFVFDFGGFHITGPVSDFLLPTSGNTCVLAMAPQESQHILLGDIFLTHAYVVYDLDNYEISLAQANTGTQNLDSNIQIISDSVPSAIKAPLYSETWSKAMPISTGGNIFTVPANGSATSTHSGSRVTSGSSTSATGSQKKNGAPALMVGSSSSIFGSLLSLIMAYLL</sequence>
<dbReference type="GO" id="GO:0003755">
    <property type="term" value="F:peptidyl-prolyl cis-trans isomerase activity"/>
    <property type="evidence" value="ECO:0007669"/>
    <property type="project" value="InterPro"/>
</dbReference>
<gene>
    <name evidence="13" type="primary">NCAS0B03560</name>
    <name evidence="13" type="ordered locus">NCAS_0B03560</name>
</gene>
<dbReference type="SUPFAM" id="SSF50630">
    <property type="entry name" value="Acid proteases"/>
    <property type="match status" value="1"/>
</dbReference>
<dbReference type="EMBL" id="HE576753">
    <property type="protein sequence ID" value="CCC68440.1"/>
    <property type="molecule type" value="Genomic_DNA"/>
</dbReference>
<reference key="2">
    <citation type="submission" date="2011-08" db="EMBL/GenBank/DDBJ databases">
        <title>Genome sequence of Naumovozyma castellii.</title>
        <authorList>
            <person name="Gordon J.L."/>
            <person name="Armisen D."/>
            <person name="Proux-Wera E."/>
            <person name="OhEigeartaigh S.S."/>
            <person name="Byrne K.P."/>
            <person name="Wolfe K.H."/>
        </authorList>
    </citation>
    <scope>NUCLEOTIDE SEQUENCE</scope>
    <source>
        <strain>Type strain:CBS 4309</strain>
    </source>
</reference>
<evidence type="ECO:0000256" key="2">
    <source>
        <dbReference type="ARBA" id="ARBA00022670"/>
    </source>
</evidence>
<feature type="active site" evidence="6">
    <location>
        <position position="377"/>
    </location>
</feature>
<keyword evidence="3 10" id="KW-0732">Signal</keyword>
<dbReference type="GO" id="GO:0001402">
    <property type="term" value="P:signal transduction involved in filamentous growth"/>
    <property type="evidence" value="ECO:0007669"/>
    <property type="project" value="EnsemblFungi"/>
</dbReference>
<dbReference type="PRINTS" id="PR00792">
    <property type="entry name" value="PEPSIN"/>
</dbReference>
<dbReference type="CDD" id="cd05474">
    <property type="entry name" value="SAP_like"/>
    <property type="match status" value="1"/>
</dbReference>
<keyword evidence="5 8" id="KW-0378">Hydrolase</keyword>
<dbReference type="AlphaFoldDB" id="G0VBW3"/>
<dbReference type="KEGG" id="ncs:NCAS_0B03560"/>
<dbReference type="FunCoup" id="G0VBW3">
    <property type="interactions" value="429"/>
</dbReference>
<dbReference type="GO" id="GO:0031505">
    <property type="term" value="P:fungal-type cell wall organization"/>
    <property type="evidence" value="ECO:0007669"/>
    <property type="project" value="EnsemblFungi"/>
</dbReference>
<evidence type="ECO:0000259" key="11">
    <source>
        <dbReference type="PROSITE" id="PS50072"/>
    </source>
</evidence>
<feature type="compositionally biased region" description="Low complexity" evidence="9">
    <location>
        <begin position="537"/>
        <end position="556"/>
    </location>
</feature>
<dbReference type="FunFam" id="2.40.70.10:FF:000023">
    <property type="entry name" value="Aspartic protease"/>
    <property type="match status" value="1"/>
</dbReference>
<dbReference type="Pfam" id="PF00026">
    <property type="entry name" value="Asp"/>
    <property type="match status" value="1"/>
</dbReference>
<evidence type="ECO:0000256" key="4">
    <source>
        <dbReference type="ARBA" id="ARBA00022750"/>
    </source>
</evidence>
<dbReference type="eggNOG" id="KOG1339">
    <property type="taxonomic scope" value="Eukaryota"/>
</dbReference>
<evidence type="ECO:0008006" key="15">
    <source>
        <dbReference type="Google" id="ProtNLM"/>
    </source>
</evidence>
<keyword evidence="7" id="KW-1015">Disulfide bond</keyword>
<reference evidence="13 14" key="1">
    <citation type="journal article" date="2011" name="Proc. Natl. Acad. Sci. U.S.A.">
        <title>Evolutionary erosion of yeast sex chromosomes by mating-type switching accidents.</title>
        <authorList>
            <person name="Gordon J.L."/>
            <person name="Armisen D."/>
            <person name="Proux-Wera E."/>
            <person name="Oheigeartaigh S.S."/>
            <person name="Byrne K.P."/>
            <person name="Wolfe K.H."/>
        </authorList>
    </citation>
    <scope>NUCLEOTIDE SEQUENCE [LARGE SCALE GENOMIC DNA]</scope>
    <source>
        <strain evidence="14">ATCC 76901 / BCRC 22586 / CBS 4309 / NBRC 1992 / NRRL Y-12630</strain>
    </source>
</reference>
<evidence type="ECO:0000256" key="7">
    <source>
        <dbReference type="PIRSR" id="PIRSR601461-2"/>
    </source>
</evidence>
<keyword evidence="4 8" id="KW-0064">Aspartyl protease</keyword>
<name>G0VBW3_NAUCA</name>
<dbReference type="GO" id="GO:0004190">
    <property type="term" value="F:aspartic-type endopeptidase activity"/>
    <property type="evidence" value="ECO:0007669"/>
    <property type="project" value="UniProtKB-KW"/>
</dbReference>
<feature type="signal peptide" evidence="10">
    <location>
        <begin position="1"/>
        <end position="21"/>
    </location>
</feature>
<comment type="similarity">
    <text evidence="1 8">Belongs to the peptidase A1 family.</text>
</comment>
<dbReference type="InterPro" id="IPR001461">
    <property type="entry name" value="Aspartic_peptidase_A1"/>
</dbReference>
<dbReference type="OMA" id="TYLPQDM"/>
<dbReference type="GeneID" id="96901999"/>
<evidence type="ECO:0000256" key="6">
    <source>
        <dbReference type="PIRSR" id="PIRSR601461-1"/>
    </source>
</evidence>
<evidence type="ECO:0000256" key="5">
    <source>
        <dbReference type="ARBA" id="ARBA00022801"/>
    </source>
</evidence>
<dbReference type="STRING" id="1064592.G0VBW3"/>
<dbReference type="Gene3D" id="2.40.70.10">
    <property type="entry name" value="Acid Proteases"/>
    <property type="match status" value="2"/>
</dbReference>
<dbReference type="RefSeq" id="XP_003674813.1">
    <property type="nucleotide sequence ID" value="XM_003674765.1"/>
</dbReference>
<evidence type="ECO:0000256" key="8">
    <source>
        <dbReference type="RuleBase" id="RU000454"/>
    </source>
</evidence>
<feature type="domain" description="PPIase cyclophilin-type" evidence="11">
    <location>
        <begin position="158"/>
        <end position="358"/>
    </location>
</feature>
<dbReference type="PROSITE" id="PS51767">
    <property type="entry name" value="PEPTIDASE_A1"/>
    <property type="match status" value="1"/>
</dbReference>
<keyword evidence="2 8" id="KW-0645">Protease</keyword>
<accession>G0VBW3</accession>
<dbReference type="InterPro" id="IPR001969">
    <property type="entry name" value="Aspartic_peptidase_AS"/>
</dbReference>
<dbReference type="PROSITE" id="PS00141">
    <property type="entry name" value="ASP_PROTEASE"/>
    <property type="match status" value="2"/>
</dbReference>
<evidence type="ECO:0000256" key="10">
    <source>
        <dbReference type="SAM" id="SignalP"/>
    </source>
</evidence>
<feature type="active site" evidence="6">
    <location>
        <position position="99"/>
    </location>
</feature>
<dbReference type="OrthoDB" id="771136at2759"/>